<feature type="non-terminal residue" evidence="1">
    <location>
        <position position="125"/>
    </location>
</feature>
<reference evidence="1" key="1">
    <citation type="submission" date="2018-05" db="EMBL/GenBank/DDBJ databases">
        <authorList>
            <person name="Lanie J.A."/>
            <person name="Ng W.-L."/>
            <person name="Kazmierczak K.M."/>
            <person name="Andrzejewski T.M."/>
            <person name="Davidsen T.M."/>
            <person name="Wayne K.J."/>
            <person name="Tettelin H."/>
            <person name="Glass J.I."/>
            <person name="Rusch D."/>
            <person name="Podicherti R."/>
            <person name="Tsui H.-C.T."/>
            <person name="Winkler M.E."/>
        </authorList>
    </citation>
    <scope>NUCLEOTIDE SEQUENCE</scope>
</reference>
<protein>
    <submittedName>
        <fullName evidence="1">Uncharacterized protein</fullName>
    </submittedName>
</protein>
<accession>A0A381ZBF9</accession>
<sequence>MRPSQLPEIRELMSRDYRADVRRLNELLNIRGDAGLEEIPPIPFTGDIDSMERGNCICLIGINPQFPALSREKPHRLEIGPTKETIARFHRGEEGAYQEFTDSRLGYFRGDMANWVHYGKLAEGY</sequence>
<proteinExistence type="predicted"/>
<gene>
    <name evidence="1" type="ORF">METZ01_LOCUS139404</name>
</gene>
<organism evidence="1">
    <name type="scientific">marine metagenome</name>
    <dbReference type="NCBI Taxonomy" id="408172"/>
    <lineage>
        <taxon>unclassified sequences</taxon>
        <taxon>metagenomes</taxon>
        <taxon>ecological metagenomes</taxon>
    </lineage>
</organism>
<name>A0A381ZBF9_9ZZZZ</name>
<evidence type="ECO:0000313" key="1">
    <source>
        <dbReference type="EMBL" id="SVA86550.1"/>
    </source>
</evidence>
<dbReference type="EMBL" id="UINC01020662">
    <property type="protein sequence ID" value="SVA86550.1"/>
    <property type="molecule type" value="Genomic_DNA"/>
</dbReference>
<dbReference type="AlphaFoldDB" id="A0A381ZBF9"/>